<gene>
    <name evidence="7" type="ORF">JZ751_029080</name>
</gene>
<comment type="similarity">
    <text evidence="3">Belongs to the synaptobrevin family.</text>
</comment>
<dbReference type="CDD" id="cd14824">
    <property type="entry name" value="Longin"/>
    <property type="match status" value="1"/>
</dbReference>
<evidence type="ECO:0000256" key="5">
    <source>
        <dbReference type="ARBA" id="ARBA00023136"/>
    </source>
</evidence>
<sequence length="130" mass="14895">MMICTDSYPNVLAFCFLDELQREFIVTYDTKRINGAIRPYSFIEFDTFIQKTKQRYNSPRSLSTKINLADMQTEIKLRPPYQLSVDDVGVANGFSHHTPSKYKGIGKMAEIHAYLCRNYGQQCVLLVGGI</sequence>
<dbReference type="AlphaFoldDB" id="A0A8T2P5I6"/>
<dbReference type="Proteomes" id="UP000824540">
    <property type="component" value="Unassembled WGS sequence"/>
</dbReference>
<feature type="domain" description="Longin" evidence="6">
    <location>
        <begin position="1"/>
        <end position="49"/>
    </location>
</feature>
<evidence type="ECO:0000256" key="4">
    <source>
        <dbReference type="ARBA" id="ARBA00022927"/>
    </source>
</evidence>
<dbReference type="GO" id="GO:0005789">
    <property type="term" value="C:endoplasmic reticulum membrane"/>
    <property type="evidence" value="ECO:0007669"/>
    <property type="project" value="UniProtKB-SubCell"/>
</dbReference>
<proteinExistence type="inferred from homology"/>
<comment type="subcellular location">
    <subcellularLocation>
        <location evidence="2">Endoplasmic reticulum membrane</location>
        <topology evidence="2">Multi-pass membrane protein</topology>
    </subcellularLocation>
</comment>
<dbReference type="Pfam" id="PF13774">
    <property type="entry name" value="Longin"/>
    <property type="match status" value="1"/>
</dbReference>
<evidence type="ECO:0000256" key="1">
    <source>
        <dbReference type="ARBA" id="ARBA00003595"/>
    </source>
</evidence>
<evidence type="ECO:0000256" key="3">
    <source>
        <dbReference type="ARBA" id="ARBA00008025"/>
    </source>
</evidence>
<dbReference type="SUPFAM" id="SSF64356">
    <property type="entry name" value="SNARE-like"/>
    <property type="match status" value="1"/>
</dbReference>
<keyword evidence="5" id="KW-0472">Membrane</keyword>
<keyword evidence="4" id="KW-0653">Protein transport</keyword>
<dbReference type="GO" id="GO:0006888">
    <property type="term" value="P:endoplasmic reticulum to Golgi vesicle-mediated transport"/>
    <property type="evidence" value="ECO:0007669"/>
    <property type="project" value="InterPro"/>
</dbReference>
<accession>A0A8T2P5I6</accession>
<evidence type="ECO:0000256" key="2">
    <source>
        <dbReference type="ARBA" id="ARBA00004477"/>
    </source>
</evidence>
<protein>
    <recommendedName>
        <fullName evidence="6">Longin domain-containing protein</fullName>
    </recommendedName>
</protein>
<dbReference type="EMBL" id="JAFBMS010000010">
    <property type="protein sequence ID" value="KAG9348763.1"/>
    <property type="molecule type" value="Genomic_DNA"/>
</dbReference>
<dbReference type="InterPro" id="IPR011012">
    <property type="entry name" value="Longin-like_dom_sf"/>
</dbReference>
<comment type="function">
    <text evidence="1">May be involved in vesicle transport between the ER and the Golgi complex.</text>
</comment>
<dbReference type="Gene3D" id="3.30.450.50">
    <property type="entry name" value="Longin domain"/>
    <property type="match status" value="1"/>
</dbReference>
<dbReference type="OrthoDB" id="1719357at2759"/>
<name>A0A8T2P5I6_9TELE</name>
<dbReference type="PANTHER" id="PTHR46258:SF3">
    <property type="entry name" value="VESICLE-TRAFFICKING PROTEIN SEC22A"/>
    <property type="match status" value="1"/>
</dbReference>
<keyword evidence="4" id="KW-0813">Transport</keyword>
<evidence type="ECO:0000313" key="7">
    <source>
        <dbReference type="EMBL" id="KAG9348763.1"/>
    </source>
</evidence>
<dbReference type="InterPro" id="IPR010908">
    <property type="entry name" value="Longin_dom"/>
</dbReference>
<evidence type="ECO:0000259" key="6">
    <source>
        <dbReference type="PROSITE" id="PS50859"/>
    </source>
</evidence>
<dbReference type="PROSITE" id="PS50859">
    <property type="entry name" value="LONGIN"/>
    <property type="match status" value="1"/>
</dbReference>
<keyword evidence="8" id="KW-1185">Reference proteome</keyword>
<dbReference type="InterPro" id="IPR043546">
    <property type="entry name" value="Sec22a/c"/>
</dbReference>
<dbReference type="GO" id="GO:0015031">
    <property type="term" value="P:protein transport"/>
    <property type="evidence" value="ECO:0007669"/>
    <property type="project" value="UniProtKB-KW"/>
</dbReference>
<dbReference type="PANTHER" id="PTHR46258">
    <property type="entry name" value="LONGIN DOMAIN-CONTAINING PROTEIN"/>
    <property type="match status" value="1"/>
</dbReference>
<reference evidence="7" key="1">
    <citation type="thesis" date="2021" institute="BYU ScholarsArchive" country="Provo, UT, USA">
        <title>Applications of and Algorithms for Genome Assembly and Genomic Analyses with an Emphasis on Marine Teleosts.</title>
        <authorList>
            <person name="Pickett B.D."/>
        </authorList>
    </citation>
    <scope>NUCLEOTIDE SEQUENCE</scope>
    <source>
        <strain evidence="7">HI-2016</strain>
    </source>
</reference>
<organism evidence="7 8">
    <name type="scientific">Albula glossodonta</name>
    <name type="common">roundjaw bonefish</name>
    <dbReference type="NCBI Taxonomy" id="121402"/>
    <lineage>
        <taxon>Eukaryota</taxon>
        <taxon>Metazoa</taxon>
        <taxon>Chordata</taxon>
        <taxon>Craniata</taxon>
        <taxon>Vertebrata</taxon>
        <taxon>Euteleostomi</taxon>
        <taxon>Actinopterygii</taxon>
        <taxon>Neopterygii</taxon>
        <taxon>Teleostei</taxon>
        <taxon>Albuliformes</taxon>
        <taxon>Albulidae</taxon>
        <taxon>Albula</taxon>
    </lineage>
</organism>
<evidence type="ECO:0000313" key="8">
    <source>
        <dbReference type="Proteomes" id="UP000824540"/>
    </source>
</evidence>
<comment type="caution">
    <text evidence="7">The sequence shown here is derived from an EMBL/GenBank/DDBJ whole genome shotgun (WGS) entry which is preliminary data.</text>
</comment>